<protein>
    <submittedName>
        <fullName evidence="9">Iron complex transport system permease protein</fullName>
    </submittedName>
</protein>
<organism evidence="9 10">
    <name type="scientific">Hansschlegelia beijingensis</name>
    <dbReference type="NCBI Taxonomy" id="1133344"/>
    <lineage>
        <taxon>Bacteria</taxon>
        <taxon>Pseudomonadati</taxon>
        <taxon>Pseudomonadota</taxon>
        <taxon>Alphaproteobacteria</taxon>
        <taxon>Hyphomicrobiales</taxon>
        <taxon>Methylopilaceae</taxon>
        <taxon>Hansschlegelia</taxon>
    </lineage>
</organism>
<dbReference type="InterPro" id="IPR037294">
    <property type="entry name" value="ABC_BtuC-like"/>
</dbReference>
<comment type="subcellular location">
    <subcellularLocation>
        <location evidence="1">Cell membrane</location>
        <topology evidence="1">Multi-pass membrane protein</topology>
    </subcellularLocation>
</comment>
<evidence type="ECO:0000256" key="3">
    <source>
        <dbReference type="ARBA" id="ARBA00022448"/>
    </source>
</evidence>
<dbReference type="SUPFAM" id="SSF81345">
    <property type="entry name" value="ABC transporter involved in vitamin B12 uptake, BtuC"/>
    <property type="match status" value="2"/>
</dbReference>
<sequence length="642" mass="63137">MPRALVGPWLLWGVLAAVAAALSLQDVLSSLSAASAEVDRALVLYSLAPRIAVALLAGAALGLSGALSQAALDNPLAEPATLGVFAGAQLALGVAAILAPAMGALGREAAAFAGGAGAATLVLALAWRRQLDPVTVALCGMVVAMVASSLSAALILSRGDYLFALLIWGGGSLTQEGWRASAAIAAVLGFGIVWALLLARPLGALAAGEIGARSLGVPTPVIRIAALAIGVLLAATVAAEVGLIAFVGLAAPAFARLSGARSGRILAVSPVIGAILLWLADSIVRRLGEGDAIPTGAATAILGAPLLLWLLPRLVLADRPTAPERRPRRDPARMLAVLAALAAGSIAAALWVGADAHGWRISSVAEFAELLPFRGPRVAAAAAAGAMFAAAGVILQRLTANPLASPEVLGVGAGAGVGLAAVLLGFGAVSWPLQMAGAGAGALAALAVMLAVAGRGRLGPERMLLAGAGIAALCLAGLNAVVATGSPSAFALLAWITGATDALGPDQAIAAVVTAAALAAPAAATLRWLHVLPLGTATARAVGVRIGAARLALTTIAALLTGAAAMIAGPLSFVGLVAPHAVRAAGLAGAGPHLLGSALAGAALMTIADLLARTVIFPYQLPLGLFASLIGGGYLLLALRRR</sequence>
<keyword evidence="3" id="KW-0813">Transport</keyword>
<dbReference type="GO" id="GO:0022857">
    <property type="term" value="F:transmembrane transporter activity"/>
    <property type="evidence" value="ECO:0007669"/>
    <property type="project" value="InterPro"/>
</dbReference>
<dbReference type="NCBIfam" id="NF007866">
    <property type="entry name" value="PRK10577.1-2"/>
    <property type="match status" value="1"/>
</dbReference>
<feature type="transmembrane region" description="Helical" evidence="8">
    <location>
        <begin position="224"/>
        <end position="251"/>
    </location>
</feature>
<evidence type="ECO:0000313" key="10">
    <source>
        <dbReference type="Proteomes" id="UP000528964"/>
    </source>
</evidence>
<feature type="transmembrane region" description="Helical" evidence="8">
    <location>
        <begin position="134"/>
        <end position="155"/>
    </location>
</feature>
<feature type="transmembrane region" description="Helical" evidence="8">
    <location>
        <begin position="80"/>
        <end position="103"/>
    </location>
</feature>
<comment type="caution">
    <text evidence="9">The sequence shown here is derived from an EMBL/GenBank/DDBJ whole genome shotgun (WGS) entry which is preliminary data.</text>
</comment>
<dbReference type="Proteomes" id="UP000528964">
    <property type="component" value="Unassembled WGS sequence"/>
</dbReference>
<evidence type="ECO:0000256" key="8">
    <source>
        <dbReference type="SAM" id="Phobius"/>
    </source>
</evidence>
<feature type="transmembrane region" description="Helical" evidence="8">
    <location>
        <begin position="408"/>
        <end position="429"/>
    </location>
</feature>
<feature type="transmembrane region" description="Helical" evidence="8">
    <location>
        <begin position="594"/>
        <end position="612"/>
    </location>
</feature>
<evidence type="ECO:0000256" key="5">
    <source>
        <dbReference type="ARBA" id="ARBA00022692"/>
    </source>
</evidence>
<dbReference type="PANTHER" id="PTHR30472:SF37">
    <property type="entry name" value="FE(3+) DICITRATE TRANSPORT SYSTEM PERMEASE PROTEIN FECD-RELATED"/>
    <property type="match status" value="1"/>
</dbReference>
<feature type="transmembrane region" description="Helical" evidence="8">
    <location>
        <begin position="619"/>
        <end position="639"/>
    </location>
</feature>
<keyword evidence="10" id="KW-1185">Reference proteome</keyword>
<dbReference type="Gene3D" id="1.10.3470.10">
    <property type="entry name" value="ABC transporter involved in vitamin B12 uptake, BtuC"/>
    <property type="match status" value="2"/>
</dbReference>
<keyword evidence="6 8" id="KW-1133">Transmembrane helix</keyword>
<feature type="transmembrane region" description="Helical" evidence="8">
    <location>
        <begin position="551"/>
        <end position="574"/>
    </location>
</feature>
<feature type="transmembrane region" description="Helical" evidence="8">
    <location>
        <begin position="109"/>
        <end position="127"/>
    </location>
</feature>
<dbReference type="GO" id="GO:0033214">
    <property type="term" value="P:siderophore-iron import into cell"/>
    <property type="evidence" value="ECO:0007669"/>
    <property type="project" value="TreeGrafter"/>
</dbReference>
<dbReference type="GO" id="GO:0005886">
    <property type="term" value="C:plasma membrane"/>
    <property type="evidence" value="ECO:0007669"/>
    <property type="project" value="UniProtKB-SubCell"/>
</dbReference>
<dbReference type="PANTHER" id="PTHR30472">
    <property type="entry name" value="FERRIC ENTEROBACTIN TRANSPORT SYSTEM PERMEASE PROTEIN"/>
    <property type="match status" value="1"/>
</dbReference>
<feature type="transmembrane region" description="Helical" evidence="8">
    <location>
        <begin position="435"/>
        <end position="453"/>
    </location>
</feature>
<feature type="transmembrane region" description="Helical" evidence="8">
    <location>
        <begin position="378"/>
        <end position="396"/>
    </location>
</feature>
<dbReference type="InterPro" id="IPR000522">
    <property type="entry name" value="ABC_transptr_permease_BtuC"/>
</dbReference>
<evidence type="ECO:0000256" key="1">
    <source>
        <dbReference type="ARBA" id="ARBA00004651"/>
    </source>
</evidence>
<feature type="transmembrane region" description="Helical" evidence="8">
    <location>
        <begin position="465"/>
        <end position="496"/>
    </location>
</feature>
<accession>A0A7W6GGE1</accession>
<keyword evidence="4" id="KW-1003">Cell membrane</keyword>
<gene>
    <name evidence="9" type="ORF">GGR24_002614</name>
</gene>
<feature type="transmembrane region" description="Helical" evidence="8">
    <location>
        <begin position="292"/>
        <end position="311"/>
    </location>
</feature>
<feature type="transmembrane region" description="Helical" evidence="8">
    <location>
        <begin position="263"/>
        <end position="280"/>
    </location>
</feature>
<feature type="transmembrane region" description="Helical" evidence="8">
    <location>
        <begin position="185"/>
        <end position="204"/>
    </location>
</feature>
<keyword evidence="5 8" id="KW-0812">Transmembrane</keyword>
<dbReference type="Pfam" id="PF01032">
    <property type="entry name" value="FecCD"/>
    <property type="match status" value="2"/>
</dbReference>
<dbReference type="AlphaFoldDB" id="A0A7W6GGE1"/>
<evidence type="ECO:0000313" key="9">
    <source>
        <dbReference type="EMBL" id="MBB3973937.1"/>
    </source>
</evidence>
<name>A0A7W6GGE1_9HYPH</name>
<evidence type="ECO:0000256" key="2">
    <source>
        <dbReference type="ARBA" id="ARBA00007935"/>
    </source>
</evidence>
<dbReference type="EMBL" id="JACIDR010000004">
    <property type="protein sequence ID" value="MBB3973937.1"/>
    <property type="molecule type" value="Genomic_DNA"/>
</dbReference>
<feature type="transmembrane region" description="Helical" evidence="8">
    <location>
        <begin position="47"/>
        <end position="68"/>
    </location>
</feature>
<feature type="transmembrane region" description="Helical" evidence="8">
    <location>
        <begin position="332"/>
        <end position="354"/>
    </location>
</feature>
<keyword evidence="7 8" id="KW-0472">Membrane</keyword>
<evidence type="ECO:0000256" key="4">
    <source>
        <dbReference type="ARBA" id="ARBA00022475"/>
    </source>
</evidence>
<dbReference type="RefSeq" id="WP_246398423.1">
    <property type="nucleotide sequence ID" value="NZ_JACIDR010000004.1"/>
</dbReference>
<comment type="similarity">
    <text evidence="2">Belongs to the binding-protein-dependent transport system permease family. FecCD subfamily.</text>
</comment>
<evidence type="ECO:0000256" key="7">
    <source>
        <dbReference type="ARBA" id="ARBA00023136"/>
    </source>
</evidence>
<proteinExistence type="inferred from homology"/>
<evidence type="ECO:0000256" key="6">
    <source>
        <dbReference type="ARBA" id="ARBA00022989"/>
    </source>
</evidence>
<reference evidence="9 10" key="1">
    <citation type="submission" date="2020-08" db="EMBL/GenBank/DDBJ databases">
        <title>Genomic Encyclopedia of Type Strains, Phase IV (KMG-IV): sequencing the most valuable type-strain genomes for metagenomic binning, comparative biology and taxonomic classification.</title>
        <authorList>
            <person name="Goeker M."/>
        </authorList>
    </citation>
    <scope>NUCLEOTIDE SEQUENCE [LARGE SCALE GENOMIC DNA]</scope>
    <source>
        <strain evidence="9 10">DSM 25481</strain>
    </source>
</reference>